<dbReference type="AlphaFoldDB" id="A0A6V7NIC7"/>
<protein>
    <submittedName>
        <fullName evidence="1">Uncharacterized protein</fullName>
    </submittedName>
</protein>
<reference evidence="1" key="1">
    <citation type="submission" date="2020-07" db="EMBL/GenBank/DDBJ databases">
        <authorList>
            <person name="Lin J."/>
        </authorList>
    </citation>
    <scope>NUCLEOTIDE SEQUENCE</scope>
</reference>
<dbReference type="EMBL" id="LR862138">
    <property type="protein sequence ID" value="CAD1818263.1"/>
    <property type="molecule type" value="Genomic_DNA"/>
</dbReference>
<gene>
    <name evidence="1" type="ORF">CB5_LOCUS1474</name>
</gene>
<accession>A0A6V7NIC7</accession>
<organism evidence="1">
    <name type="scientific">Ananas comosus var. bracteatus</name>
    <name type="common">red pineapple</name>
    <dbReference type="NCBI Taxonomy" id="296719"/>
    <lineage>
        <taxon>Eukaryota</taxon>
        <taxon>Viridiplantae</taxon>
        <taxon>Streptophyta</taxon>
        <taxon>Embryophyta</taxon>
        <taxon>Tracheophyta</taxon>
        <taxon>Spermatophyta</taxon>
        <taxon>Magnoliopsida</taxon>
        <taxon>Liliopsida</taxon>
        <taxon>Poales</taxon>
        <taxon>Bromeliaceae</taxon>
        <taxon>Bromelioideae</taxon>
        <taxon>Ananas</taxon>
    </lineage>
</organism>
<name>A0A6V7NIC7_ANACO</name>
<proteinExistence type="predicted"/>
<evidence type="ECO:0000313" key="1">
    <source>
        <dbReference type="EMBL" id="CAD1818263.1"/>
    </source>
</evidence>
<sequence>MWGRSFVRRDINVFGLWRLVDSSVECRDRSESRWRQIDAKRTPCDARAAFSEENLQIAVFLLAVPHEEAGRAEVFAVLLSQRCSVLSRSIGLRRDLARWIRDFERNPRSPYLRILVKLVHRTWRSLVVPAEIVLVRGFVRCQGIAFKVGYIGFTPKFLLVGIWSLIELDRDTLHTRLGSAHECHSGVRLVLLRWCRSCQLDLLSTDQLEWIEPDSRNGTGTGVFTVPGTGMLTVPIGLGQI</sequence>